<organism evidence="1 2">
    <name type="scientific">Dinghuibacter silviterrae</name>
    <dbReference type="NCBI Taxonomy" id="1539049"/>
    <lineage>
        <taxon>Bacteria</taxon>
        <taxon>Pseudomonadati</taxon>
        <taxon>Bacteroidota</taxon>
        <taxon>Chitinophagia</taxon>
        <taxon>Chitinophagales</taxon>
        <taxon>Chitinophagaceae</taxon>
        <taxon>Dinghuibacter</taxon>
    </lineage>
</organism>
<evidence type="ECO:0008006" key="3">
    <source>
        <dbReference type="Google" id="ProtNLM"/>
    </source>
</evidence>
<sequence length="79" mass="9489">MPTANIRQKLHNFIDTIEDKRVKAIYTLFEDEIEQEGDWWDELPVEVQKEVDQALAELDKGKGIPHEQVMKKYKKWFTR</sequence>
<evidence type="ECO:0000313" key="2">
    <source>
        <dbReference type="Proteomes" id="UP000294498"/>
    </source>
</evidence>
<evidence type="ECO:0000313" key="1">
    <source>
        <dbReference type="EMBL" id="TDW91902.1"/>
    </source>
</evidence>
<proteinExistence type="predicted"/>
<keyword evidence="2" id="KW-1185">Reference proteome</keyword>
<dbReference type="EMBL" id="SODV01000003">
    <property type="protein sequence ID" value="TDW91902.1"/>
    <property type="molecule type" value="Genomic_DNA"/>
</dbReference>
<dbReference type="RefSeq" id="WP_134000436.1">
    <property type="nucleotide sequence ID" value="NZ_SODV01000003.1"/>
</dbReference>
<comment type="caution">
    <text evidence="1">The sequence shown here is derived from an EMBL/GenBank/DDBJ whole genome shotgun (WGS) entry which is preliminary data.</text>
</comment>
<reference evidence="1 2" key="1">
    <citation type="submission" date="2019-03" db="EMBL/GenBank/DDBJ databases">
        <title>Genomic Encyclopedia of Type Strains, Phase IV (KMG-IV): sequencing the most valuable type-strain genomes for metagenomic binning, comparative biology and taxonomic classification.</title>
        <authorList>
            <person name="Goeker M."/>
        </authorList>
    </citation>
    <scope>NUCLEOTIDE SEQUENCE [LARGE SCALE GENOMIC DNA]</scope>
    <source>
        <strain evidence="1 2">DSM 100059</strain>
    </source>
</reference>
<protein>
    <recommendedName>
        <fullName evidence="3">Addiction module component</fullName>
    </recommendedName>
</protein>
<name>A0A4R8DD77_9BACT</name>
<dbReference type="Proteomes" id="UP000294498">
    <property type="component" value="Unassembled WGS sequence"/>
</dbReference>
<accession>A0A4R8DD77</accession>
<dbReference type="AlphaFoldDB" id="A0A4R8DD77"/>
<gene>
    <name evidence="1" type="ORF">EDB95_5495</name>
</gene>
<dbReference type="OrthoDB" id="679579at2"/>